<dbReference type="PIRSF" id="PIRSF031804">
    <property type="entry name" value="UCP031804"/>
    <property type="match status" value="1"/>
</dbReference>
<evidence type="ECO:0000256" key="3">
    <source>
        <dbReference type="ARBA" id="ARBA00022989"/>
    </source>
</evidence>
<feature type="domain" description="DUF1232" evidence="6">
    <location>
        <begin position="48"/>
        <end position="81"/>
    </location>
</feature>
<reference evidence="7" key="1">
    <citation type="journal article" date="2014" name="Int. J. Syst. Evol. Microbiol.">
        <title>Complete genome sequence of Corynebacterium casei LMG S-19264T (=DSM 44701T), isolated from a smear-ripened cheese.</title>
        <authorList>
            <consortium name="US DOE Joint Genome Institute (JGI-PGF)"/>
            <person name="Walter F."/>
            <person name="Albersmeier A."/>
            <person name="Kalinowski J."/>
            <person name="Ruckert C."/>
        </authorList>
    </citation>
    <scope>NUCLEOTIDE SEQUENCE</scope>
    <source>
        <strain evidence="7">CGMCC 1.12698</strain>
    </source>
</reference>
<feature type="transmembrane region" description="Helical" evidence="5">
    <location>
        <begin position="20"/>
        <end position="38"/>
    </location>
</feature>
<sequence length="127" mass="14212">MKEEKHYSEQKLWQKIKRVAKKAGTSVIYAVLILYYVLQKPEVPTKVKGVIIAALGYFILPLDLIPDIAVGVGYTDDLGVLVSAIITASMYIDEDVKEEAKEKLHSWFGDDIDTSEIDNKLGSPLEK</sequence>
<reference evidence="7" key="2">
    <citation type="submission" date="2020-09" db="EMBL/GenBank/DDBJ databases">
        <authorList>
            <person name="Sun Q."/>
            <person name="Zhou Y."/>
        </authorList>
    </citation>
    <scope>NUCLEOTIDE SEQUENCE</scope>
    <source>
        <strain evidence="7">CGMCC 1.12698</strain>
    </source>
</reference>
<keyword evidence="2 5" id="KW-0812">Transmembrane</keyword>
<evidence type="ECO:0000313" key="7">
    <source>
        <dbReference type="EMBL" id="GGE56706.1"/>
    </source>
</evidence>
<comment type="subcellular location">
    <subcellularLocation>
        <location evidence="1">Endomembrane system</location>
        <topology evidence="1">Multi-pass membrane protein</topology>
    </subcellularLocation>
</comment>
<evidence type="ECO:0000259" key="6">
    <source>
        <dbReference type="Pfam" id="PF06803"/>
    </source>
</evidence>
<evidence type="ECO:0000256" key="2">
    <source>
        <dbReference type="ARBA" id="ARBA00022692"/>
    </source>
</evidence>
<dbReference type="EMBL" id="BMFK01000001">
    <property type="protein sequence ID" value="GGE56706.1"/>
    <property type="molecule type" value="Genomic_DNA"/>
</dbReference>
<keyword evidence="3 5" id="KW-1133">Transmembrane helix</keyword>
<proteinExistence type="predicted"/>
<comment type="caution">
    <text evidence="7">The sequence shown here is derived from an EMBL/GenBank/DDBJ whole genome shotgun (WGS) entry which is preliminary data.</text>
</comment>
<name>A0A917AJI8_9BACI</name>
<protein>
    <recommendedName>
        <fullName evidence="6">DUF1232 domain-containing protein</fullName>
    </recommendedName>
</protein>
<dbReference type="Pfam" id="PF06803">
    <property type="entry name" value="DUF1232"/>
    <property type="match status" value="1"/>
</dbReference>
<dbReference type="RefSeq" id="WP_188386757.1">
    <property type="nucleotide sequence ID" value="NZ_BMFK01000001.1"/>
</dbReference>
<dbReference type="InterPro" id="IPR016983">
    <property type="entry name" value="UCP031804"/>
</dbReference>
<evidence type="ECO:0000256" key="4">
    <source>
        <dbReference type="ARBA" id="ARBA00023136"/>
    </source>
</evidence>
<dbReference type="Proteomes" id="UP000605259">
    <property type="component" value="Unassembled WGS sequence"/>
</dbReference>
<gene>
    <name evidence="7" type="ORF">GCM10007140_03790</name>
</gene>
<dbReference type="AlphaFoldDB" id="A0A917AJI8"/>
<dbReference type="GO" id="GO:0012505">
    <property type="term" value="C:endomembrane system"/>
    <property type="evidence" value="ECO:0007669"/>
    <property type="project" value="UniProtKB-SubCell"/>
</dbReference>
<evidence type="ECO:0000256" key="5">
    <source>
        <dbReference type="SAM" id="Phobius"/>
    </source>
</evidence>
<accession>A0A917AJI8</accession>
<keyword evidence="8" id="KW-1185">Reference proteome</keyword>
<organism evidence="7 8">
    <name type="scientific">Priestia taiwanensis</name>
    <dbReference type="NCBI Taxonomy" id="1347902"/>
    <lineage>
        <taxon>Bacteria</taxon>
        <taxon>Bacillati</taxon>
        <taxon>Bacillota</taxon>
        <taxon>Bacilli</taxon>
        <taxon>Bacillales</taxon>
        <taxon>Bacillaceae</taxon>
        <taxon>Priestia</taxon>
    </lineage>
</organism>
<keyword evidence="4 5" id="KW-0472">Membrane</keyword>
<dbReference type="InterPro" id="IPR010652">
    <property type="entry name" value="DUF1232"/>
</dbReference>
<evidence type="ECO:0000256" key="1">
    <source>
        <dbReference type="ARBA" id="ARBA00004127"/>
    </source>
</evidence>
<evidence type="ECO:0000313" key="8">
    <source>
        <dbReference type="Proteomes" id="UP000605259"/>
    </source>
</evidence>